<evidence type="ECO:0000256" key="2">
    <source>
        <dbReference type="ARBA" id="ARBA00011832"/>
    </source>
</evidence>
<comment type="function">
    <text evidence="8">Plays a role in the organization of both preexisting and nascent microtubules in interphase cells. During mitosis, required for the organization and orientation of the mitotic spindle.</text>
</comment>
<dbReference type="Proteomes" id="UP000567624">
    <property type="component" value="Unassembled WGS sequence"/>
</dbReference>
<reference evidence="10 11" key="1">
    <citation type="submission" date="2019-09" db="EMBL/GenBank/DDBJ databases">
        <title>Bird 10,000 Genomes (B10K) Project - Family phase.</title>
        <authorList>
            <person name="Zhang G."/>
        </authorList>
    </citation>
    <scope>NUCLEOTIDE SEQUENCE [LARGE SCALE GENOMIC DNA]</scope>
    <source>
        <strain evidence="10">B10K-CU-031-20</strain>
    </source>
</reference>
<evidence type="ECO:0000313" key="10">
    <source>
        <dbReference type="EMBL" id="NXF01620.1"/>
    </source>
</evidence>
<evidence type="ECO:0000256" key="6">
    <source>
        <dbReference type="ARBA" id="ARBA00023054"/>
    </source>
</evidence>
<keyword evidence="7" id="KW-0206">Cytoskeleton</keyword>
<evidence type="ECO:0000313" key="11">
    <source>
        <dbReference type="Proteomes" id="UP000567624"/>
    </source>
</evidence>
<keyword evidence="6 9" id="KW-0175">Coiled coil</keyword>
<dbReference type="GO" id="GO:0060271">
    <property type="term" value="P:cilium assembly"/>
    <property type="evidence" value="ECO:0007669"/>
    <property type="project" value="InterPro"/>
</dbReference>
<feature type="non-terminal residue" evidence="10">
    <location>
        <position position="294"/>
    </location>
</feature>
<dbReference type="GO" id="GO:0070507">
    <property type="term" value="P:regulation of microtubule cytoskeleton organization"/>
    <property type="evidence" value="ECO:0007669"/>
    <property type="project" value="InterPro"/>
</dbReference>
<proteinExistence type="predicted"/>
<dbReference type="GO" id="GO:0005813">
    <property type="term" value="C:centrosome"/>
    <property type="evidence" value="ECO:0007669"/>
    <property type="project" value="UniProtKB-SubCell"/>
</dbReference>
<keyword evidence="5" id="KW-0802">TPR repeat</keyword>
<evidence type="ECO:0000256" key="7">
    <source>
        <dbReference type="ARBA" id="ARBA00023212"/>
    </source>
</evidence>
<feature type="coiled-coil region" evidence="9">
    <location>
        <begin position="141"/>
        <end position="168"/>
    </location>
</feature>
<dbReference type="AlphaFoldDB" id="A0A7K8Q9G2"/>
<evidence type="ECO:0000256" key="4">
    <source>
        <dbReference type="ARBA" id="ARBA00022490"/>
    </source>
</evidence>
<accession>A0A7K8Q9G2</accession>
<comment type="subunit">
    <text evidence="2">Directly interacts with tubulin-gamma; this interaction determines centrosomal localization.</text>
</comment>
<keyword evidence="4" id="KW-0963">Cytoplasm</keyword>
<dbReference type="EMBL" id="VWYW01000012">
    <property type="protein sequence ID" value="NXF01620.1"/>
    <property type="molecule type" value="Genomic_DNA"/>
</dbReference>
<organism evidence="10 11">
    <name type="scientific">Smithornis capensis</name>
    <dbReference type="NCBI Taxonomy" id="363769"/>
    <lineage>
        <taxon>Eukaryota</taxon>
        <taxon>Metazoa</taxon>
        <taxon>Chordata</taxon>
        <taxon>Craniata</taxon>
        <taxon>Vertebrata</taxon>
        <taxon>Euteleostomi</taxon>
        <taxon>Archelosauria</taxon>
        <taxon>Archosauria</taxon>
        <taxon>Dinosauria</taxon>
        <taxon>Saurischia</taxon>
        <taxon>Theropoda</taxon>
        <taxon>Coelurosauria</taxon>
        <taxon>Aves</taxon>
        <taxon>Neognathae</taxon>
        <taxon>Neoaves</taxon>
        <taxon>Telluraves</taxon>
        <taxon>Australaves</taxon>
        <taxon>Passeriformes</taxon>
        <taxon>Eurylaimidae</taxon>
        <taxon>Smithornis</taxon>
    </lineage>
</organism>
<feature type="non-terminal residue" evidence="10">
    <location>
        <position position="1"/>
    </location>
</feature>
<evidence type="ECO:0000256" key="1">
    <source>
        <dbReference type="ARBA" id="ARBA00004300"/>
    </source>
</evidence>
<name>A0A7K8Q9G2_9PASS</name>
<evidence type="ECO:0000256" key="9">
    <source>
        <dbReference type="SAM" id="Coils"/>
    </source>
</evidence>
<dbReference type="PANTHER" id="PTHR14594:SF1">
    <property type="entry name" value="CENTROSOMAL PROTEIN OF 70 KDA"/>
    <property type="match status" value="1"/>
</dbReference>
<keyword evidence="11" id="KW-1185">Reference proteome</keyword>
<dbReference type="InterPro" id="IPR037692">
    <property type="entry name" value="CEP70"/>
</dbReference>
<gene>
    <name evidence="10" type="primary">Cep70_1</name>
    <name evidence="10" type="ORF">SMICAP_R00422</name>
</gene>
<evidence type="ECO:0000256" key="3">
    <source>
        <dbReference type="ARBA" id="ARBA00018408"/>
    </source>
</evidence>
<dbReference type="GO" id="GO:0043015">
    <property type="term" value="F:gamma-tubulin binding"/>
    <property type="evidence" value="ECO:0007669"/>
    <property type="project" value="InterPro"/>
</dbReference>
<evidence type="ECO:0000256" key="5">
    <source>
        <dbReference type="ARBA" id="ARBA00022803"/>
    </source>
</evidence>
<evidence type="ECO:0000256" key="8">
    <source>
        <dbReference type="ARBA" id="ARBA00025273"/>
    </source>
</evidence>
<comment type="caution">
    <text evidence="10">The sequence shown here is derived from an EMBL/GenBank/DDBJ whole genome shotgun (WGS) entry which is preliminary data.</text>
</comment>
<dbReference type="PANTHER" id="PTHR14594">
    <property type="entry name" value="CENTROSOMAL PROTEIN OF 70 KDA"/>
    <property type="match status" value="1"/>
</dbReference>
<comment type="subcellular location">
    <subcellularLocation>
        <location evidence="1">Cytoplasm</location>
        <location evidence="1">Cytoskeleton</location>
        <location evidence="1">Microtubule organizing center</location>
        <location evidence="1">Centrosome</location>
    </subcellularLocation>
</comment>
<sequence>LQLERAEWENINKLLMRQGLKPVSLTGLQCCRNTSDMIVLDRQSFLEIRLALKTLVEDTERKQKLLQGLTETYRCFRDVMRQERGRVSQQEQWVNDLEDMVKNITAKICQLEDENIAKACQSLKQVEELQKGQQASQVKYQEKQQKKLQEQAEIIACLQKELSKVRMEEQQPVSTQNKMFCHFCKRAAKSLLDQQKLKQFIFPNRQYKKDEDQVQREGKSKEEFLNLDATPNYKALLMSFQKQLTETKARNEELFLENINLKKDLEISQSTAQDLKFYKHQVKKLEKTVKKTVQ</sequence>
<protein>
    <recommendedName>
        <fullName evidence="3">Centrosomal protein of 70 kDa</fullName>
    </recommendedName>
</protein>